<keyword evidence="2" id="KW-1185">Reference proteome</keyword>
<evidence type="ECO:0000313" key="2">
    <source>
        <dbReference type="Proteomes" id="UP000207683"/>
    </source>
</evidence>
<dbReference type="RefSeq" id="YP_009140420.1">
    <property type="nucleotide sequence ID" value="NC_027120.1"/>
</dbReference>
<accession>D3W0G4</accession>
<reference evidence="1 2" key="1">
    <citation type="journal article" date="2010" name="Appl. Environ. Microbiol.">
        <title>Genome organization and characterization of the virulent lactococcal phage 1358 and its similarities to Listeria phages.</title>
        <authorList>
            <person name="Dupuis M.E."/>
            <person name="Moineau S."/>
        </authorList>
    </citation>
    <scope>NUCLEOTIDE SEQUENCE [LARGE SCALE GENOMIC DNA]</scope>
</reference>
<protein>
    <submittedName>
        <fullName evidence="1">Uncharacterized protein</fullName>
    </submittedName>
</protein>
<dbReference type="GeneID" id="24366534"/>
<sequence length="87" mass="9827">MGRLLDGALEVEQRAIRAAKLRKTRKNNATIAAGYQSDEEKARIMAGLDSSQQYDIDDTMLEPIRFDFPVKGETYGKGSHHNRGNFR</sequence>
<name>D3W0G4_9CAUD</name>
<evidence type="ECO:0000313" key="1">
    <source>
        <dbReference type="EMBL" id="ADD25730.1"/>
    </source>
</evidence>
<organism evidence="1 2">
    <name type="scientific">Lactococcus phage 1358</name>
    <dbReference type="NCBI Taxonomy" id="741942"/>
    <lineage>
        <taxon>Viruses</taxon>
        <taxon>Duplodnaviria</taxon>
        <taxon>Heunggongvirae</taxon>
        <taxon>Uroviricota</taxon>
        <taxon>Caudoviricetes</taxon>
        <taxon>Whiteheadvirus</taxon>
        <taxon>Whiteheadvirus wv1358</taxon>
    </lineage>
</organism>
<dbReference type="KEGG" id="vg:24366534"/>
<dbReference type="Proteomes" id="UP000207683">
    <property type="component" value="Segment"/>
</dbReference>
<proteinExistence type="predicted"/>
<dbReference type="EMBL" id="GQ403788">
    <property type="protein sequence ID" value="ADD25730.1"/>
    <property type="molecule type" value="Genomic_DNA"/>
</dbReference>